<evidence type="ECO:0000313" key="3">
    <source>
        <dbReference type="Proteomes" id="UP000606193"/>
    </source>
</evidence>
<dbReference type="Proteomes" id="UP000606193">
    <property type="component" value="Unassembled WGS sequence"/>
</dbReference>
<organism evidence="2 3">
    <name type="scientific">Jutongia huaianensis</name>
    <dbReference type="NCBI Taxonomy" id="2763668"/>
    <lineage>
        <taxon>Bacteria</taxon>
        <taxon>Bacillati</taxon>
        <taxon>Bacillota</taxon>
        <taxon>Clostridia</taxon>
        <taxon>Lachnospirales</taxon>
        <taxon>Lachnospiraceae</taxon>
        <taxon>Jutongia</taxon>
    </lineage>
</organism>
<evidence type="ECO:0000259" key="1">
    <source>
        <dbReference type="PROSITE" id="PS51832"/>
    </source>
</evidence>
<dbReference type="InterPro" id="IPR037522">
    <property type="entry name" value="HD_GYP_dom"/>
</dbReference>
<dbReference type="PROSITE" id="PS51832">
    <property type="entry name" value="HD_GYP"/>
    <property type="match status" value="1"/>
</dbReference>
<dbReference type="Gene3D" id="1.10.3210.10">
    <property type="entry name" value="Hypothetical protein af1432"/>
    <property type="match status" value="1"/>
</dbReference>
<name>A0ABR7N4U9_9FIRM</name>
<keyword evidence="3" id="KW-1185">Reference proteome</keyword>
<evidence type="ECO:0000313" key="2">
    <source>
        <dbReference type="EMBL" id="MBC8563667.1"/>
    </source>
</evidence>
<accession>A0ABR7N4U9</accession>
<dbReference type="EMBL" id="JACRSX010000037">
    <property type="protein sequence ID" value="MBC8563667.1"/>
    <property type="molecule type" value="Genomic_DNA"/>
</dbReference>
<feature type="domain" description="HD-GYP" evidence="1">
    <location>
        <begin position="83"/>
        <end position="172"/>
    </location>
</feature>
<reference evidence="2 3" key="1">
    <citation type="submission" date="2020-08" db="EMBL/GenBank/DDBJ databases">
        <title>Genome public.</title>
        <authorList>
            <person name="Liu C."/>
            <person name="Sun Q."/>
        </authorList>
    </citation>
    <scope>NUCLEOTIDE SEQUENCE [LARGE SCALE GENOMIC DNA]</scope>
    <source>
        <strain evidence="2 3">NSJ-37</strain>
    </source>
</reference>
<protein>
    <recommendedName>
        <fullName evidence="1">HD-GYP domain-containing protein</fullName>
    </recommendedName>
</protein>
<sequence length="172" mass="19913">MFYIKLQIGCLLVILYIVVTYVKATLGEKLVCNRYFDGLMVTAPWAVIFDGVTSWTVNHQDIVPAILVLGIYVDFENPTIRKLTLHNERMIEGFATLVENSDNNTGGHIKRTRAYVNLMLHKMRRDKRYRDIVNRDYLINVSNAAPLHDIGKIAHRIIYYKSRENSRTGNIR</sequence>
<gene>
    <name evidence="2" type="ORF">H8704_13775</name>
</gene>
<dbReference type="RefSeq" id="WP_249298652.1">
    <property type="nucleotide sequence ID" value="NZ_JACRSX010000037.1"/>
</dbReference>
<proteinExistence type="predicted"/>
<comment type="caution">
    <text evidence="2">The sequence shown here is derived from an EMBL/GenBank/DDBJ whole genome shotgun (WGS) entry which is preliminary data.</text>
</comment>